<dbReference type="GO" id="GO:0005524">
    <property type="term" value="F:ATP binding"/>
    <property type="evidence" value="ECO:0007669"/>
    <property type="project" value="UniProtKB-KW"/>
</dbReference>
<dbReference type="Bgee" id="ENSACAG00000014684">
    <property type="expression patterns" value="Expressed in brain and 2 other cell types or tissues"/>
</dbReference>
<gene>
    <name evidence="6" type="primary">LOC100554002</name>
</gene>
<dbReference type="HOGENOM" id="CLU_005965_0_1_1"/>
<dbReference type="Gene3D" id="1.20.1270.10">
    <property type="match status" value="1"/>
</dbReference>
<reference evidence="6" key="2">
    <citation type="submission" date="2025-08" db="UniProtKB">
        <authorList>
            <consortium name="Ensembl"/>
        </authorList>
    </citation>
    <scope>IDENTIFICATION</scope>
</reference>
<feature type="compositionally biased region" description="Basic and acidic residues" evidence="5">
    <location>
        <begin position="632"/>
        <end position="643"/>
    </location>
</feature>
<dbReference type="InterPro" id="IPR013126">
    <property type="entry name" value="Hsp_70_fam"/>
</dbReference>
<dbReference type="GO" id="GO:0005634">
    <property type="term" value="C:nucleus"/>
    <property type="evidence" value="ECO:0000318"/>
    <property type="project" value="GO_Central"/>
</dbReference>
<dbReference type="GO" id="GO:0016887">
    <property type="term" value="F:ATP hydrolysis activity"/>
    <property type="evidence" value="ECO:0000318"/>
    <property type="project" value="GO_Central"/>
</dbReference>
<keyword evidence="2 4" id="KW-0547">Nucleotide-binding</keyword>
<dbReference type="Gene3D" id="3.30.30.30">
    <property type="match status" value="1"/>
</dbReference>
<organism evidence="6 7">
    <name type="scientific">Anolis carolinensis</name>
    <name type="common">Green anole</name>
    <name type="synonym">American chameleon</name>
    <dbReference type="NCBI Taxonomy" id="28377"/>
    <lineage>
        <taxon>Eukaryota</taxon>
        <taxon>Metazoa</taxon>
        <taxon>Chordata</taxon>
        <taxon>Craniata</taxon>
        <taxon>Vertebrata</taxon>
        <taxon>Euteleostomi</taxon>
        <taxon>Lepidosauria</taxon>
        <taxon>Squamata</taxon>
        <taxon>Bifurcata</taxon>
        <taxon>Unidentata</taxon>
        <taxon>Episquamata</taxon>
        <taxon>Toxicofera</taxon>
        <taxon>Iguania</taxon>
        <taxon>Dactyloidae</taxon>
        <taxon>Anolis</taxon>
    </lineage>
</organism>
<dbReference type="FunFam" id="3.30.420.40:FF:000026">
    <property type="entry name" value="Heat shock protein 70"/>
    <property type="match status" value="1"/>
</dbReference>
<dbReference type="GO" id="GO:0044183">
    <property type="term" value="F:protein folding chaperone"/>
    <property type="evidence" value="ECO:0000318"/>
    <property type="project" value="GO_Central"/>
</dbReference>
<keyword evidence="3 4" id="KW-0067">ATP-binding</keyword>
<dbReference type="FunFam" id="2.60.34.10:FF:000002">
    <property type="entry name" value="Heat shock 70 kDa"/>
    <property type="match status" value="1"/>
</dbReference>
<dbReference type="FunFam" id="3.90.640.10:FF:000002">
    <property type="entry name" value="Heat shock 70 kDa"/>
    <property type="match status" value="1"/>
</dbReference>
<reference evidence="6" key="1">
    <citation type="submission" date="2009-12" db="EMBL/GenBank/DDBJ databases">
        <title>The Genome Sequence of Anolis carolinensis (Green Anole Lizard).</title>
        <authorList>
            <consortium name="The Genome Sequencing Platform"/>
            <person name="Di Palma F."/>
            <person name="Alfoldi J."/>
            <person name="Heiman D."/>
            <person name="Young S."/>
            <person name="Grabherr M."/>
            <person name="Johnson J."/>
            <person name="Lander E.S."/>
            <person name="Lindblad-Toh K."/>
        </authorList>
    </citation>
    <scope>NUCLEOTIDE SEQUENCE [LARGE SCALE GENOMIC DNA]</scope>
    <source>
        <strain evidence="6">JBL SC #1</strain>
    </source>
</reference>
<dbReference type="Proteomes" id="UP000001646">
    <property type="component" value="Unplaced"/>
</dbReference>
<dbReference type="SUPFAM" id="SSF100920">
    <property type="entry name" value="Heat shock protein 70kD (HSP70), peptide-binding domain"/>
    <property type="match status" value="1"/>
</dbReference>
<dbReference type="GO" id="GO:0042026">
    <property type="term" value="P:protein refolding"/>
    <property type="evidence" value="ECO:0000318"/>
    <property type="project" value="GO_Central"/>
</dbReference>
<dbReference type="GO" id="GO:0031072">
    <property type="term" value="F:heat shock protein binding"/>
    <property type="evidence" value="ECO:0000318"/>
    <property type="project" value="GO_Central"/>
</dbReference>
<dbReference type="GO" id="GO:0140662">
    <property type="term" value="F:ATP-dependent protein folding chaperone"/>
    <property type="evidence" value="ECO:0007669"/>
    <property type="project" value="InterPro"/>
</dbReference>
<evidence type="ECO:0000256" key="2">
    <source>
        <dbReference type="ARBA" id="ARBA00022741"/>
    </source>
</evidence>
<dbReference type="InterPro" id="IPR029048">
    <property type="entry name" value="HSP70_C_sf"/>
</dbReference>
<reference evidence="6" key="3">
    <citation type="submission" date="2025-09" db="UniProtKB">
        <authorList>
            <consortium name="Ensembl"/>
        </authorList>
    </citation>
    <scope>IDENTIFICATION</scope>
</reference>
<evidence type="ECO:0000256" key="5">
    <source>
        <dbReference type="SAM" id="MobiDB-lite"/>
    </source>
</evidence>
<accession>H9GLD2</accession>
<evidence type="ECO:0000256" key="4">
    <source>
        <dbReference type="RuleBase" id="RU003322"/>
    </source>
</evidence>
<dbReference type="KEGG" id="acs:100554002"/>
<proteinExistence type="inferred from homology"/>
<dbReference type="Gene3D" id="2.60.34.10">
    <property type="entry name" value="Substrate Binding Domain Of DNAk, Chain A, domain 1"/>
    <property type="match status" value="1"/>
</dbReference>
<keyword evidence="7" id="KW-1185">Reference proteome</keyword>
<dbReference type="PROSITE" id="PS00329">
    <property type="entry name" value="HSP70_2"/>
    <property type="match status" value="1"/>
</dbReference>
<sequence>MPKQNALAVGIDLGTTFSCVAVCHQDKVEIIANDQGHRTTPSYVAFTNSEHLVGDPAKNQASLNPQNTVFDAKRMIGRNYHDATVQEDIKHWPFTVANHEGKLKIQVVHKGKQRTFYPEEISAMILTKMKHTAEAYLGCPITQAIVTVPAYFNDAQRQATIDAGAIAGLKVLKILNEPTAAAIAYGLDLRNQEAGSRNILIFDLGGGTFDVSILSAEDGIFEVKATAGDTHLGGQDFDKRLVAYLADEFKKKHKKDLRQDKKAMQRLKTAAERAKCILSSCSSASISVDSLYHGIDFYMTITRARFEDLCSDLFRATLKPLERALKDAQVSRSEIMDVVLVGGSTRIPKIQKLLKDFFNGKELCKGINPDEAVAYGAAIHAAVLTGNRMPRMQNMFLLDVTPLSLGIKTQGGVMATVIKRNSPVPTKETMEFTTTEDGQDTILFMVYEGERALTKHNHLLGTFTLTGIPPAPCGTPVITVTFSIDENNILTVFAKDVETGNTNQLTISDTRGRLGQEEIERIIQTAEEFRVNDRSQQDRIEAMNSLESCTLELKRVAEEQVLDVQAKRRMLEMCDSTTSWLEGNTSVEKEECEQRQKDLEEAWGSMCSSLAESESAEEGRPGDTQEEVVEGDQDKAQPEEEME</sequence>
<dbReference type="InterPro" id="IPR043129">
    <property type="entry name" value="ATPase_NBD"/>
</dbReference>
<dbReference type="Gene3D" id="3.90.640.10">
    <property type="entry name" value="Actin, Chain A, domain 4"/>
    <property type="match status" value="1"/>
</dbReference>
<dbReference type="SUPFAM" id="SSF100934">
    <property type="entry name" value="Heat shock protein 70kD (HSP70), C-terminal subdomain"/>
    <property type="match status" value="1"/>
</dbReference>
<dbReference type="OMA" id="QGGVMAT"/>
<dbReference type="PRINTS" id="PR00301">
    <property type="entry name" value="HEATSHOCK70"/>
</dbReference>
<dbReference type="SUPFAM" id="SSF53067">
    <property type="entry name" value="Actin-like ATPase domain"/>
    <property type="match status" value="2"/>
</dbReference>
<dbReference type="InterPro" id="IPR029047">
    <property type="entry name" value="HSP70_peptide-bd_sf"/>
</dbReference>
<comment type="similarity">
    <text evidence="1 4">Belongs to the heat shock protein 70 family.</text>
</comment>
<dbReference type="GO" id="GO:0005737">
    <property type="term" value="C:cytoplasm"/>
    <property type="evidence" value="ECO:0000318"/>
    <property type="project" value="GO_Central"/>
</dbReference>
<evidence type="ECO:0000313" key="7">
    <source>
        <dbReference type="Proteomes" id="UP000001646"/>
    </source>
</evidence>
<dbReference type="STRING" id="28377.ENSACAP00000014426"/>
<dbReference type="InterPro" id="IPR018181">
    <property type="entry name" value="Heat_shock_70_CS"/>
</dbReference>
<dbReference type="GO" id="GO:0005829">
    <property type="term" value="C:cytosol"/>
    <property type="evidence" value="ECO:0000318"/>
    <property type="project" value="GO_Central"/>
</dbReference>
<dbReference type="NCBIfam" id="NF001413">
    <property type="entry name" value="PRK00290.1"/>
    <property type="match status" value="1"/>
</dbReference>
<dbReference type="InParanoid" id="H9GLD2"/>
<dbReference type="PANTHER" id="PTHR19375">
    <property type="entry name" value="HEAT SHOCK PROTEIN 70KDA"/>
    <property type="match status" value="1"/>
</dbReference>
<dbReference type="Gene3D" id="3.30.420.40">
    <property type="match status" value="2"/>
</dbReference>
<evidence type="ECO:0000256" key="3">
    <source>
        <dbReference type="ARBA" id="ARBA00022840"/>
    </source>
</evidence>
<dbReference type="FunFam" id="3.30.30.30:FF:000001">
    <property type="entry name" value="heat shock 70 kDa protein-like"/>
    <property type="match status" value="1"/>
</dbReference>
<dbReference type="GO" id="GO:0005886">
    <property type="term" value="C:plasma membrane"/>
    <property type="evidence" value="ECO:0000318"/>
    <property type="project" value="GO_Central"/>
</dbReference>
<feature type="region of interest" description="Disordered" evidence="5">
    <location>
        <begin position="606"/>
        <end position="643"/>
    </location>
</feature>
<dbReference type="GeneID" id="100554002"/>
<evidence type="ECO:0000313" key="6">
    <source>
        <dbReference type="Ensembl" id="ENSACAP00000014426.2"/>
    </source>
</evidence>
<dbReference type="Ensembl" id="ENSACAT00000014721.2">
    <property type="protein sequence ID" value="ENSACAP00000014426.2"/>
    <property type="gene ID" value="ENSACAG00000014684.2"/>
</dbReference>
<dbReference type="PROSITE" id="PS01036">
    <property type="entry name" value="HSP70_3"/>
    <property type="match status" value="1"/>
</dbReference>
<dbReference type="OrthoDB" id="2401965at2759"/>
<dbReference type="AlphaFoldDB" id="H9GLD2"/>
<dbReference type="eggNOG" id="KOG0101">
    <property type="taxonomic scope" value="Eukaryota"/>
</dbReference>
<evidence type="ECO:0000256" key="1">
    <source>
        <dbReference type="ARBA" id="ARBA00007381"/>
    </source>
</evidence>
<dbReference type="Pfam" id="PF00012">
    <property type="entry name" value="HSP70"/>
    <property type="match status" value="1"/>
</dbReference>
<protein>
    <submittedName>
        <fullName evidence="6">Uncharacterized protein</fullName>
    </submittedName>
</protein>
<dbReference type="FunFam" id="3.30.420.40:FF:000172">
    <property type="entry name" value="Heat shock 70 kDa protein"/>
    <property type="match status" value="1"/>
</dbReference>
<dbReference type="PROSITE" id="PS00297">
    <property type="entry name" value="HSP70_1"/>
    <property type="match status" value="1"/>
</dbReference>
<dbReference type="RefSeq" id="XP_008120466.1">
    <property type="nucleotide sequence ID" value="XM_008122259.3"/>
</dbReference>
<dbReference type="GeneTree" id="ENSGT00940000154813"/>
<name>H9GLD2_ANOCA</name>